<feature type="non-terminal residue" evidence="3">
    <location>
        <position position="1"/>
    </location>
</feature>
<protein>
    <submittedName>
        <fullName evidence="3">Uncharacterized protein</fullName>
    </submittedName>
</protein>
<keyword evidence="4" id="KW-1185">Reference proteome</keyword>
<evidence type="ECO:0000313" key="3">
    <source>
        <dbReference type="EMBL" id="KAG5635188.1"/>
    </source>
</evidence>
<reference evidence="3" key="2">
    <citation type="submission" date="2021-10" db="EMBL/GenBank/DDBJ databases">
        <title>Phylogenomics reveals ancestral predisposition of the termite-cultivated fungus Termitomyces towards a domesticated lifestyle.</title>
        <authorList>
            <person name="Auxier B."/>
            <person name="Grum-Grzhimaylo A."/>
            <person name="Cardenas M.E."/>
            <person name="Lodge J.D."/>
            <person name="Laessoe T."/>
            <person name="Pedersen O."/>
            <person name="Smith M.E."/>
            <person name="Kuyper T.W."/>
            <person name="Franco-Molano E.A."/>
            <person name="Baroni T.J."/>
            <person name="Aanen D.K."/>
        </authorList>
    </citation>
    <scope>NUCLEOTIDE SEQUENCE</scope>
    <source>
        <strain evidence="3">D49</strain>
    </source>
</reference>
<feature type="chain" id="PRO_5040146849" evidence="2">
    <location>
        <begin position="20"/>
        <end position="187"/>
    </location>
</feature>
<comment type="caution">
    <text evidence="3">The sequence shown here is derived from an EMBL/GenBank/DDBJ whole genome shotgun (WGS) entry which is preliminary data.</text>
</comment>
<dbReference type="OrthoDB" id="5424209at2759"/>
<feature type="region of interest" description="Disordered" evidence="1">
    <location>
        <begin position="120"/>
        <end position="151"/>
    </location>
</feature>
<evidence type="ECO:0000313" key="4">
    <source>
        <dbReference type="Proteomes" id="UP000717328"/>
    </source>
</evidence>
<accession>A0A9P7K3B2</accession>
<evidence type="ECO:0000256" key="2">
    <source>
        <dbReference type="SAM" id="SignalP"/>
    </source>
</evidence>
<organism evidence="3 4">
    <name type="scientific">Sphagnurus paluster</name>
    <dbReference type="NCBI Taxonomy" id="117069"/>
    <lineage>
        <taxon>Eukaryota</taxon>
        <taxon>Fungi</taxon>
        <taxon>Dikarya</taxon>
        <taxon>Basidiomycota</taxon>
        <taxon>Agaricomycotina</taxon>
        <taxon>Agaricomycetes</taxon>
        <taxon>Agaricomycetidae</taxon>
        <taxon>Agaricales</taxon>
        <taxon>Tricholomatineae</taxon>
        <taxon>Lyophyllaceae</taxon>
        <taxon>Sphagnurus</taxon>
    </lineage>
</organism>
<dbReference type="Proteomes" id="UP000717328">
    <property type="component" value="Unassembled WGS sequence"/>
</dbReference>
<dbReference type="AlphaFoldDB" id="A0A9P7K3B2"/>
<feature type="signal peptide" evidence="2">
    <location>
        <begin position="1"/>
        <end position="19"/>
    </location>
</feature>
<gene>
    <name evidence="3" type="ORF">H0H81_012113</name>
</gene>
<dbReference type="EMBL" id="JABCKI010006154">
    <property type="protein sequence ID" value="KAG5635188.1"/>
    <property type="molecule type" value="Genomic_DNA"/>
</dbReference>
<proteinExistence type="predicted"/>
<reference evidence="3" key="1">
    <citation type="submission" date="2021-02" db="EMBL/GenBank/DDBJ databases">
        <authorList>
            <person name="Nieuwenhuis M."/>
            <person name="Van De Peppel L.J.J."/>
        </authorList>
    </citation>
    <scope>NUCLEOTIDE SEQUENCE</scope>
    <source>
        <strain evidence="3">D49</strain>
    </source>
</reference>
<evidence type="ECO:0000256" key="1">
    <source>
        <dbReference type="SAM" id="MobiDB-lite"/>
    </source>
</evidence>
<name>A0A9P7K3B2_9AGAR</name>
<sequence>WAFISACVLWIGVLPDTLSNEDAYTSANSCLNLLQQFGINDVEVEFRASIYTKSAGLGPLDFADDDPMIDFRRHLTPVLGLSIAGQATPHHEGTGGLYFSEGGDSKNVFLLTARHVLFPPSEGSNDDYTHASPSESEPSSDGEDGAPRRNVMMLGPGRFDKLVKSINDSIWKCSEEIERYERTIEWW</sequence>
<keyword evidence="2" id="KW-0732">Signal</keyword>